<dbReference type="Proteomes" id="UP001497522">
    <property type="component" value="Unassembled WGS sequence"/>
</dbReference>
<evidence type="ECO:0000313" key="1">
    <source>
        <dbReference type="EMBL" id="CAK9856827.1"/>
    </source>
</evidence>
<dbReference type="InterPro" id="IPR022698">
    <property type="entry name" value="OrsD"/>
</dbReference>
<proteinExistence type="predicted"/>
<protein>
    <submittedName>
        <fullName evidence="1">Uncharacterized protein</fullName>
    </submittedName>
</protein>
<name>A0ABP1A1F1_9BRYO</name>
<comment type="caution">
    <text evidence="1">The sequence shown here is derived from an EMBL/GenBank/DDBJ whole genome shotgun (WGS) entry which is preliminary data.</text>
</comment>
<sequence length="800" mass="90499">MLWRGPRGARSTVVGWHRKFDCTYTPELLFRHWDPDIVDRNSYAFSKHPSIINRYSWPTSDAPSVTFVSPLFNNAKDIDEWCINQPVRFVPPPVELLSIDRVTANFFAPWRAARAHSNAVTGSKAISKVCDVCLEPEASRVHNHLLGHNDWRAPKRHRNGGIRRVTGIPPVTDFASSFDEIEFTQLQDPRLEMYTTSPRQELLPVVPGIKVVNGYRCEADGCAYYSATKKIMGNHRRAKHFSLPVHANGQPCQVQRLFKKVGYTAYFGVDHQNVELEGDPVGLHLKEQVHVSLQAHQCSVRAAAPNPSIRELSPWLRVSRWQELAVNHIIPEGTPLDRIKRASVLPNPIGGESNLDRLPSMVRAYLENAQVMIGRVPYHLRRLVVSVVDSPLAAVGLNQLWVPSTITRYSTLMTKLLTMIVRSRDSAPVDDEPFVNVLGDLHSDLGDALENLISHIRTRRDADGDDEDLVPIHTVLLHICRPPTCPVVQHGLQTGCPIIRFLIVNSLKSDPSSTNLAFEHVRRVSGPVAILQYWWRCTILMQLVRPMWQPDHPPIPWCEADEWLASVRENAKDTPFSRLRETMRLAGAVSGDEPCISKLVRIGPMACTIDGQAVTIDTLRNLVGELLREANRVMRNQLLLGLQTTWIGRVIAEGSVADRVKEDEVGYSFLSDARNEFHRHGQDLAIHLFSDRRTRGLFVKGTQGDRSIIWNQNALAMWAKAADRMHALLFLLMHFTAGGPPRGEEYRSYLLRNTEHSERTFYWSAGTIMTFQRYHKGANAGRPVKPIPRFLPPEFNSLFI</sequence>
<dbReference type="EMBL" id="CAXHBF010000581">
    <property type="protein sequence ID" value="CAK9856827.1"/>
    <property type="molecule type" value="Genomic_DNA"/>
</dbReference>
<organism evidence="1 2">
    <name type="scientific">Sphagnum jensenii</name>
    <dbReference type="NCBI Taxonomy" id="128206"/>
    <lineage>
        <taxon>Eukaryota</taxon>
        <taxon>Viridiplantae</taxon>
        <taxon>Streptophyta</taxon>
        <taxon>Embryophyta</taxon>
        <taxon>Bryophyta</taxon>
        <taxon>Sphagnophytina</taxon>
        <taxon>Sphagnopsida</taxon>
        <taxon>Sphagnales</taxon>
        <taxon>Sphagnaceae</taxon>
        <taxon>Sphagnum</taxon>
    </lineage>
</organism>
<evidence type="ECO:0000313" key="2">
    <source>
        <dbReference type="Proteomes" id="UP001497522"/>
    </source>
</evidence>
<accession>A0ABP1A1F1</accession>
<gene>
    <name evidence="1" type="ORF">CSSPJE1EN2_LOCUS26759</name>
</gene>
<dbReference type="Pfam" id="PF12013">
    <property type="entry name" value="OrsD"/>
    <property type="match status" value="1"/>
</dbReference>
<keyword evidence="2" id="KW-1185">Reference proteome</keyword>
<reference evidence="1" key="1">
    <citation type="submission" date="2024-03" db="EMBL/GenBank/DDBJ databases">
        <authorList>
            <consortium name="ELIXIR-Norway"/>
            <consortium name="Elixir Norway"/>
        </authorList>
    </citation>
    <scope>NUCLEOTIDE SEQUENCE</scope>
</reference>